<gene>
    <name evidence="2" type="ORF">FHK87_18955</name>
</gene>
<name>A0A504J686_9FLAO</name>
<dbReference type="EMBL" id="VFWZ01000006">
    <property type="protein sequence ID" value="TPN84042.1"/>
    <property type="molecule type" value="Genomic_DNA"/>
</dbReference>
<dbReference type="PANTHER" id="PTHR43283">
    <property type="entry name" value="BETA-LACTAMASE-RELATED"/>
    <property type="match status" value="1"/>
</dbReference>
<dbReference type="Proteomes" id="UP000315540">
    <property type="component" value="Unassembled WGS sequence"/>
</dbReference>
<dbReference type="RefSeq" id="WP_140595350.1">
    <property type="nucleotide sequence ID" value="NZ_VFWZ01000006.1"/>
</dbReference>
<dbReference type="OrthoDB" id="9773047at2"/>
<reference evidence="2 3" key="1">
    <citation type="submission" date="2019-06" db="EMBL/GenBank/DDBJ databases">
        <authorList>
            <person name="Meng X."/>
        </authorList>
    </citation>
    <scope>NUCLEOTIDE SEQUENCE [LARGE SCALE GENOMIC DNA]</scope>
    <source>
        <strain evidence="2 3">M625</strain>
    </source>
</reference>
<proteinExistence type="predicted"/>
<feature type="domain" description="Beta-lactamase-related" evidence="1">
    <location>
        <begin position="91"/>
        <end position="362"/>
    </location>
</feature>
<keyword evidence="2" id="KW-0378">Hydrolase</keyword>
<dbReference type="InterPro" id="IPR001466">
    <property type="entry name" value="Beta-lactam-related"/>
</dbReference>
<dbReference type="InterPro" id="IPR012338">
    <property type="entry name" value="Beta-lactam/transpept-like"/>
</dbReference>
<dbReference type="SUPFAM" id="SSF56601">
    <property type="entry name" value="beta-lactamase/transpeptidase-like"/>
    <property type="match status" value="1"/>
</dbReference>
<dbReference type="Pfam" id="PF00144">
    <property type="entry name" value="Beta-lactamase"/>
    <property type="match status" value="1"/>
</dbReference>
<comment type="caution">
    <text evidence="2">The sequence shown here is derived from an EMBL/GenBank/DDBJ whole genome shotgun (WGS) entry which is preliminary data.</text>
</comment>
<sequence>MVKRILKKFFKGLLILILLCVALLYIFDYEYVLKGVRVVYMTGHTSAFIEDHTYFENRVIKNGNATTAWAIHQDYNKAQSTEKLNKINKELGTVAFMIVKNDSIWYENYEEGFSKDSKTNSFSMAKSVVTALLGKAIMDGYIKSLDQPLGDFFPEFSKGLAAKTTVGDLSSMSSGLDWTEHYTSPFSITARAYYDTELKDVMLGLKVVEEPGKKYKYLSGNTQLLGMVIEKATGQKLSNYLSESFWKPLGMEHEALWQLDSEESGIEKAYCCIASNARDFGRFGMMFKNNGVFAGKQLLPKEFVELATKPRFEDGQMYGYGFWLSNHLGKKIFAMRGILGQYVICIPEDDILIVRLGHKRGNFMPNKSFTEDFFVYIEEAYKMLENAS</sequence>
<accession>A0A504J686</accession>
<protein>
    <submittedName>
        <fullName evidence="2">Serine hydrolase</fullName>
    </submittedName>
</protein>
<dbReference type="GO" id="GO:0016787">
    <property type="term" value="F:hydrolase activity"/>
    <property type="evidence" value="ECO:0007669"/>
    <property type="project" value="UniProtKB-KW"/>
</dbReference>
<evidence type="ECO:0000259" key="1">
    <source>
        <dbReference type="Pfam" id="PF00144"/>
    </source>
</evidence>
<keyword evidence="3" id="KW-1185">Reference proteome</keyword>
<dbReference type="AlphaFoldDB" id="A0A504J686"/>
<dbReference type="Gene3D" id="3.40.710.10">
    <property type="entry name" value="DD-peptidase/beta-lactamase superfamily"/>
    <property type="match status" value="1"/>
</dbReference>
<dbReference type="InterPro" id="IPR050789">
    <property type="entry name" value="Diverse_Enzym_Activities"/>
</dbReference>
<dbReference type="PANTHER" id="PTHR43283:SF7">
    <property type="entry name" value="BETA-LACTAMASE-RELATED DOMAIN-CONTAINING PROTEIN"/>
    <property type="match status" value="1"/>
</dbReference>
<evidence type="ECO:0000313" key="3">
    <source>
        <dbReference type="Proteomes" id="UP000315540"/>
    </source>
</evidence>
<organism evidence="2 3">
    <name type="scientific">Aquimarina algicola</name>
    <dbReference type="NCBI Taxonomy" id="2589995"/>
    <lineage>
        <taxon>Bacteria</taxon>
        <taxon>Pseudomonadati</taxon>
        <taxon>Bacteroidota</taxon>
        <taxon>Flavobacteriia</taxon>
        <taxon>Flavobacteriales</taxon>
        <taxon>Flavobacteriaceae</taxon>
        <taxon>Aquimarina</taxon>
    </lineage>
</organism>
<evidence type="ECO:0000313" key="2">
    <source>
        <dbReference type="EMBL" id="TPN84042.1"/>
    </source>
</evidence>